<protein>
    <submittedName>
        <fullName evidence="2">Uncharacterized protein</fullName>
    </submittedName>
</protein>
<accession>A0A812L2V9</accession>
<dbReference type="AlphaFoldDB" id="A0A812L2V9"/>
<comment type="caution">
    <text evidence="2">The sequence shown here is derived from an EMBL/GenBank/DDBJ whole genome shotgun (WGS) entry which is preliminary data.</text>
</comment>
<keyword evidence="3" id="KW-1185">Reference proteome</keyword>
<name>A0A812L2V9_SYMPI</name>
<evidence type="ECO:0000313" key="3">
    <source>
        <dbReference type="Proteomes" id="UP000649617"/>
    </source>
</evidence>
<feature type="region of interest" description="Disordered" evidence="1">
    <location>
        <begin position="1"/>
        <end position="23"/>
    </location>
</feature>
<reference evidence="2" key="1">
    <citation type="submission" date="2021-02" db="EMBL/GenBank/DDBJ databases">
        <authorList>
            <person name="Dougan E. K."/>
            <person name="Rhodes N."/>
            <person name="Thang M."/>
            <person name="Chan C."/>
        </authorList>
    </citation>
    <scope>NUCLEOTIDE SEQUENCE</scope>
</reference>
<evidence type="ECO:0000256" key="1">
    <source>
        <dbReference type="SAM" id="MobiDB-lite"/>
    </source>
</evidence>
<dbReference type="OrthoDB" id="444157at2759"/>
<gene>
    <name evidence="2" type="ORF">SPIL2461_LOCUS3761</name>
</gene>
<dbReference type="EMBL" id="CAJNIZ010004669">
    <property type="protein sequence ID" value="CAE7234925.1"/>
    <property type="molecule type" value="Genomic_DNA"/>
</dbReference>
<dbReference type="Proteomes" id="UP000649617">
    <property type="component" value="Unassembled WGS sequence"/>
</dbReference>
<organism evidence="2 3">
    <name type="scientific">Symbiodinium pilosum</name>
    <name type="common">Dinoflagellate</name>
    <dbReference type="NCBI Taxonomy" id="2952"/>
    <lineage>
        <taxon>Eukaryota</taxon>
        <taxon>Sar</taxon>
        <taxon>Alveolata</taxon>
        <taxon>Dinophyceae</taxon>
        <taxon>Suessiales</taxon>
        <taxon>Symbiodiniaceae</taxon>
        <taxon>Symbiodinium</taxon>
    </lineage>
</organism>
<sequence length="349" mass="37156">MCQGHHDNDAAADDQGRRRHHHDPLSARHICRAVVLGSCADGTAAEPPRSAVLAVVAGAGLPTVPSEGVWDEPDSEAWQEPDVAAATELLVDIANASSSLEEAAVAQAAQNVRHAETQIWNLAREFDDSPAATGVLNGTHHRTLQEEPPVPATLRAVYQLCPGWERASPEELAEEVLRKASQSSPSEALRLMRCVAGVSELNSAGATPSKLALRASLAAFSAGQPVQEIAVFLVWLSAADAVRLMEFTIEDQSATGSRHLEVIAHLRTQSTLSGSDASQLEEVLRQAEALILLRTLVEGSDGEEHFPMRLLPGCRLGEAVAAWRQQLAVLPPSVREAAQALLDTGFDSG</sequence>
<proteinExistence type="predicted"/>
<evidence type="ECO:0000313" key="2">
    <source>
        <dbReference type="EMBL" id="CAE7234925.1"/>
    </source>
</evidence>